<dbReference type="EMBL" id="AWTC01000008">
    <property type="protein sequence ID" value="EST11992.1"/>
    <property type="molecule type" value="Genomic_DNA"/>
</dbReference>
<dbReference type="PATRIC" id="fig|1395513.3.peg.1986"/>
<feature type="transmembrane region" description="Helical" evidence="1">
    <location>
        <begin position="136"/>
        <end position="156"/>
    </location>
</feature>
<evidence type="ECO:0000256" key="1">
    <source>
        <dbReference type="SAM" id="Phobius"/>
    </source>
</evidence>
<organism evidence="2 3">
    <name type="scientific">Sporolactobacillus laevolacticus DSM 442</name>
    <dbReference type="NCBI Taxonomy" id="1395513"/>
    <lineage>
        <taxon>Bacteria</taxon>
        <taxon>Bacillati</taxon>
        <taxon>Bacillota</taxon>
        <taxon>Bacilli</taxon>
        <taxon>Bacillales</taxon>
        <taxon>Sporolactobacillaceae</taxon>
        <taxon>Sporolactobacillus</taxon>
    </lineage>
</organism>
<feature type="transmembrane region" description="Helical" evidence="1">
    <location>
        <begin position="61"/>
        <end position="84"/>
    </location>
</feature>
<dbReference type="AlphaFoldDB" id="V6IXD1"/>
<feature type="transmembrane region" description="Helical" evidence="1">
    <location>
        <begin position="104"/>
        <end position="124"/>
    </location>
</feature>
<keyword evidence="1" id="KW-0812">Transmembrane</keyword>
<accession>V6IXD1</accession>
<feature type="transmembrane region" description="Helical" evidence="1">
    <location>
        <begin position="26"/>
        <end position="49"/>
    </location>
</feature>
<sequence>MTPIVQSFILGDLIFPVFMFPLFPTLFALAALLNLPIDALVQFVVLRFMHVKLEREKWFHLLLKLWGIGLLADVIGSILLTGIMFTGLHFDPYDFYTSLFSTSIFFTAILLSALVIYAFDFRVLKKSCSLRQAKRIALAFAIFTAPYTFLISTSWVM</sequence>
<dbReference type="RefSeq" id="WP_023510224.1">
    <property type="nucleotide sequence ID" value="NZ_AWTC01000008.1"/>
</dbReference>
<reference evidence="2 3" key="1">
    <citation type="journal article" date="2013" name="Genome Announc.">
        <title>Genome Sequence of Sporolactobacillus laevolacticus DSM442, an Efficient Polymer-Grade D-Lactate Producer from Agricultural Waste Cottonseed as a Nitrogen Source.</title>
        <authorList>
            <person name="Wang H."/>
            <person name="Wang L."/>
            <person name="Ju J."/>
            <person name="Yu B."/>
            <person name="Ma Y."/>
        </authorList>
    </citation>
    <scope>NUCLEOTIDE SEQUENCE [LARGE SCALE GENOMIC DNA]</scope>
    <source>
        <strain evidence="2 3">DSM 442</strain>
    </source>
</reference>
<evidence type="ECO:0000313" key="2">
    <source>
        <dbReference type="EMBL" id="EST11992.1"/>
    </source>
</evidence>
<proteinExistence type="predicted"/>
<comment type="caution">
    <text evidence="2">The sequence shown here is derived from an EMBL/GenBank/DDBJ whole genome shotgun (WGS) entry which is preliminary data.</text>
</comment>
<dbReference type="eggNOG" id="ENOG5032X8R">
    <property type="taxonomic scope" value="Bacteria"/>
</dbReference>
<keyword evidence="1" id="KW-1133">Transmembrane helix</keyword>
<gene>
    <name evidence="2" type="ORF">P343_09840</name>
</gene>
<evidence type="ECO:0000313" key="3">
    <source>
        <dbReference type="Proteomes" id="UP000018296"/>
    </source>
</evidence>
<name>V6IXD1_9BACL</name>
<dbReference type="Proteomes" id="UP000018296">
    <property type="component" value="Unassembled WGS sequence"/>
</dbReference>
<dbReference type="OrthoDB" id="2085510at2"/>
<dbReference type="STRING" id="1395513.P343_09840"/>
<protein>
    <submittedName>
        <fullName evidence="2">Uncharacterized protein</fullName>
    </submittedName>
</protein>
<keyword evidence="3" id="KW-1185">Reference proteome</keyword>
<keyword evidence="1" id="KW-0472">Membrane</keyword>